<feature type="compositionally biased region" description="Polar residues" evidence="1">
    <location>
        <begin position="44"/>
        <end position="54"/>
    </location>
</feature>
<dbReference type="OMA" id="EMQMNCE"/>
<reference evidence="2 3" key="2">
    <citation type="journal article" date="2013" name="Plant Cell Physiol.">
        <title>Rice Annotation Project Database (RAP-DB): an integrative and interactive database for rice genomics.</title>
        <authorList>
            <person name="Sakai H."/>
            <person name="Lee S.S."/>
            <person name="Tanaka T."/>
            <person name="Numa H."/>
            <person name="Kim J."/>
            <person name="Kawahara Y."/>
            <person name="Wakimoto H."/>
            <person name="Yang C.C."/>
            <person name="Iwamoto M."/>
            <person name="Abe T."/>
            <person name="Yamada Y."/>
            <person name="Muto A."/>
            <person name="Inokuchi H."/>
            <person name="Ikemura T."/>
            <person name="Matsumoto T."/>
            <person name="Sasaki T."/>
            <person name="Itoh T."/>
        </authorList>
    </citation>
    <scope>NUCLEOTIDE SEQUENCE [LARGE SCALE GENOMIC DNA]</scope>
    <source>
        <strain evidence="3">cv. Nipponbare</strain>
    </source>
</reference>
<dbReference type="Proteomes" id="UP000059680">
    <property type="component" value="Chromosome 2"/>
</dbReference>
<feature type="compositionally biased region" description="Basic and acidic residues" evidence="1">
    <location>
        <begin position="389"/>
        <end position="399"/>
    </location>
</feature>
<dbReference type="SMR" id="A0A0P0VEF9"/>
<gene>
    <name evidence="2" type="ordered locus">Os02g0132200</name>
    <name evidence="2" type="ORF">OSNPB_020132200</name>
</gene>
<feature type="compositionally biased region" description="Pro residues" evidence="1">
    <location>
        <begin position="62"/>
        <end position="77"/>
    </location>
</feature>
<evidence type="ECO:0000256" key="1">
    <source>
        <dbReference type="SAM" id="MobiDB-lite"/>
    </source>
</evidence>
<dbReference type="PANTHER" id="PTHR33924:SF5">
    <property type="entry name" value="CATION-TRANSPORTING ATPASE"/>
    <property type="match status" value="1"/>
</dbReference>
<feature type="region of interest" description="Disordered" evidence="1">
    <location>
        <begin position="263"/>
        <end position="327"/>
    </location>
</feature>
<dbReference type="EMBL" id="AP014958">
    <property type="protein sequence ID" value="BAS76829.1"/>
    <property type="molecule type" value="Genomic_DNA"/>
</dbReference>
<feature type="region of interest" description="Disordered" evidence="1">
    <location>
        <begin position="377"/>
        <end position="399"/>
    </location>
</feature>
<dbReference type="InParanoid" id="A0A0P0VEF9"/>
<accession>A0A0P0VEF9</accession>
<dbReference type="PaxDb" id="39947-A0A0P0VEF9"/>
<evidence type="ECO:0000313" key="3">
    <source>
        <dbReference type="Proteomes" id="UP000059680"/>
    </source>
</evidence>
<dbReference type="PANTHER" id="PTHR33924">
    <property type="entry name" value="CATION-TRANSPORTING ATPASE"/>
    <property type="match status" value="1"/>
</dbReference>
<dbReference type="Gramene" id="Os02t0132200-00">
    <property type="protein sequence ID" value="Os02t0132200-00"/>
    <property type="gene ID" value="Os02g0132200"/>
</dbReference>
<dbReference type="FunCoup" id="A0A0P0VEF9">
    <property type="interactions" value="1370"/>
</dbReference>
<reference evidence="3" key="1">
    <citation type="journal article" date="2005" name="Nature">
        <title>The map-based sequence of the rice genome.</title>
        <authorList>
            <consortium name="International rice genome sequencing project (IRGSP)"/>
            <person name="Matsumoto T."/>
            <person name="Wu J."/>
            <person name="Kanamori H."/>
            <person name="Katayose Y."/>
            <person name="Fujisawa M."/>
            <person name="Namiki N."/>
            <person name="Mizuno H."/>
            <person name="Yamamoto K."/>
            <person name="Antonio B.A."/>
            <person name="Baba T."/>
            <person name="Sakata K."/>
            <person name="Nagamura Y."/>
            <person name="Aoki H."/>
            <person name="Arikawa K."/>
            <person name="Arita K."/>
            <person name="Bito T."/>
            <person name="Chiden Y."/>
            <person name="Fujitsuka N."/>
            <person name="Fukunaka R."/>
            <person name="Hamada M."/>
            <person name="Harada C."/>
            <person name="Hayashi A."/>
            <person name="Hijishita S."/>
            <person name="Honda M."/>
            <person name="Hosokawa S."/>
            <person name="Ichikawa Y."/>
            <person name="Idonuma A."/>
            <person name="Iijima M."/>
            <person name="Ikeda M."/>
            <person name="Ikeno M."/>
            <person name="Ito K."/>
            <person name="Ito S."/>
            <person name="Ito T."/>
            <person name="Ito Y."/>
            <person name="Ito Y."/>
            <person name="Iwabuchi A."/>
            <person name="Kamiya K."/>
            <person name="Karasawa W."/>
            <person name="Kurita K."/>
            <person name="Katagiri S."/>
            <person name="Kikuta A."/>
            <person name="Kobayashi H."/>
            <person name="Kobayashi N."/>
            <person name="Machita K."/>
            <person name="Maehara T."/>
            <person name="Masukawa M."/>
            <person name="Mizubayashi T."/>
            <person name="Mukai Y."/>
            <person name="Nagasaki H."/>
            <person name="Nagata Y."/>
            <person name="Naito S."/>
            <person name="Nakashima M."/>
            <person name="Nakama Y."/>
            <person name="Nakamichi Y."/>
            <person name="Nakamura M."/>
            <person name="Meguro A."/>
            <person name="Negishi M."/>
            <person name="Ohta I."/>
            <person name="Ohta T."/>
            <person name="Okamoto M."/>
            <person name="Ono N."/>
            <person name="Saji S."/>
            <person name="Sakaguchi M."/>
            <person name="Sakai K."/>
            <person name="Shibata M."/>
            <person name="Shimokawa T."/>
            <person name="Song J."/>
            <person name="Takazaki Y."/>
            <person name="Terasawa K."/>
            <person name="Tsugane M."/>
            <person name="Tsuji K."/>
            <person name="Ueda S."/>
            <person name="Waki K."/>
            <person name="Yamagata H."/>
            <person name="Yamamoto M."/>
            <person name="Yamamoto S."/>
            <person name="Yamane H."/>
            <person name="Yoshiki S."/>
            <person name="Yoshihara R."/>
            <person name="Yukawa K."/>
            <person name="Zhong H."/>
            <person name="Yano M."/>
            <person name="Yuan Q."/>
            <person name="Ouyang S."/>
            <person name="Liu J."/>
            <person name="Jones K.M."/>
            <person name="Gansberger K."/>
            <person name="Moffat K."/>
            <person name="Hill J."/>
            <person name="Bera J."/>
            <person name="Fadrosh D."/>
            <person name="Jin S."/>
            <person name="Johri S."/>
            <person name="Kim M."/>
            <person name="Overton L."/>
            <person name="Reardon M."/>
            <person name="Tsitrin T."/>
            <person name="Vuong H."/>
            <person name="Weaver B."/>
            <person name="Ciecko A."/>
            <person name="Tallon L."/>
            <person name="Jackson J."/>
            <person name="Pai G."/>
            <person name="Aken S.V."/>
            <person name="Utterback T."/>
            <person name="Reidmuller S."/>
            <person name="Feldblyum T."/>
            <person name="Hsiao J."/>
            <person name="Zismann V."/>
            <person name="Iobst S."/>
            <person name="de Vazeille A.R."/>
            <person name="Buell C.R."/>
            <person name="Ying K."/>
            <person name="Li Y."/>
            <person name="Lu T."/>
            <person name="Huang Y."/>
            <person name="Zhao Q."/>
            <person name="Feng Q."/>
            <person name="Zhang L."/>
            <person name="Zhu J."/>
            <person name="Weng Q."/>
            <person name="Mu J."/>
            <person name="Lu Y."/>
            <person name="Fan D."/>
            <person name="Liu Y."/>
            <person name="Guan J."/>
            <person name="Zhang Y."/>
            <person name="Yu S."/>
            <person name="Liu X."/>
            <person name="Zhang Y."/>
            <person name="Hong G."/>
            <person name="Han B."/>
            <person name="Choisne N."/>
            <person name="Demange N."/>
            <person name="Orjeda G."/>
            <person name="Samain S."/>
            <person name="Cattolico L."/>
            <person name="Pelletier E."/>
            <person name="Couloux A."/>
            <person name="Segurens B."/>
            <person name="Wincker P."/>
            <person name="D'Hont A."/>
            <person name="Scarpelli C."/>
            <person name="Weissenbach J."/>
            <person name="Salanoubat M."/>
            <person name="Quetier F."/>
            <person name="Yu Y."/>
            <person name="Kim H.R."/>
            <person name="Rambo T."/>
            <person name="Currie J."/>
            <person name="Collura K."/>
            <person name="Luo M."/>
            <person name="Yang T."/>
            <person name="Ammiraju J.S.S."/>
            <person name="Engler F."/>
            <person name="Soderlund C."/>
            <person name="Wing R.A."/>
            <person name="Palmer L.E."/>
            <person name="de la Bastide M."/>
            <person name="Spiegel L."/>
            <person name="Nascimento L."/>
            <person name="Zutavern T."/>
            <person name="O'Shaughnessy A."/>
            <person name="Dike S."/>
            <person name="Dedhia N."/>
            <person name="Preston R."/>
            <person name="Balija V."/>
            <person name="McCombie W.R."/>
            <person name="Chow T."/>
            <person name="Chen H."/>
            <person name="Chung M."/>
            <person name="Chen C."/>
            <person name="Shaw J."/>
            <person name="Wu H."/>
            <person name="Hsiao K."/>
            <person name="Chao Y."/>
            <person name="Chu M."/>
            <person name="Cheng C."/>
            <person name="Hour A."/>
            <person name="Lee P."/>
            <person name="Lin S."/>
            <person name="Lin Y."/>
            <person name="Liou J."/>
            <person name="Liu S."/>
            <person name="Hsing Y."/>
            <person name="Raghuvanshi S."/>
            <person name="Mohanty A."/>
            <person name="Bharti A.K."/>
            <person name="Gaur A."/>
            <person name="Gupta V."/>
            <person name="Kumar D."/>
            <person name="Ravi V."/>
            <person name="Vij S."/>
            <person name="Kapur A."/>
            <person name="Khurana P."/>
            <person name="Khurana P."/>
            <person name="Khurana J.P."/>
            <person name="Tyagi A.K."/>
            <person name="Gaikwad K."/>
            <person name="Singh A."/>
            <person name="Dalal V."/>
            <person name="Srivastava S."/>
            <person name="Dixit A."/>
            <person name="Pal A.K."/>
            <person name="Ghazi I.A."/>
            <person name="Yadav M."/>
            <person name="Pandit A."/>
            <person name="Bhargava A."/>
            <person name="Sureshbabu K."/>
            <person name="Batra K."/>
            <person name="Sharma T.R."/>
            <person name="Mohapatra T."/>
            <person name="Singh N.K."/>
            <person name="Messing J."/>
            <person name="Nelson A.B."/>
            <person name="Fuks G."/>
            <person name="Kavchok S."/>
            <person name="Keizer G."/>
            <person name="Linton E."/>
            <person name="Llaca V."/>
            <person name="Song R."/>
            <person name="Tanyolac B."/>
            <person name="Young S."/>
            <person name="Ho-Il K."/>
            <person name="Hahn J.H."/>
            <person name="Sangsakoo G."/>
            <person name="Vanavichit A."/>
            <person name="de Mattos Luiz.A.T."/>
            <person name="Zimmer P.D."/>
            <person name="Malone G."/>
            <person name="Dellagostin O."/>
            <person name="de Oliveira A.C."/>
            <person name="Bevan M."/>
            <person name="Bancroft I."/>
            <person name="Minx P."/>
            <person name="Cordum H."/>
            <person name="Wilson R."/>
            <person name="Cheng Z."/>
            <person name="Jin W."/>
            <person name="Jiang J."/>
            <person name="Leong S.A."/>
            <person name="Iwama H."/>
            <person name="Gojobori T."/>
            <person name="Itoh T."/>
            <person name="Niimura Y."/>
            <person name="Fujii Y."/>
            <person name="Habara T."/>
            <person name="Sakai H."/>
            <person name="Sato Y."/>
            <person name="Wilson G."/>
            <person name="Kumar K."/>
            <person name="McCouch S."/>
            <person name="Juretic N."/>
            <person name="Hoen D."/>
            <person name="Wright S."/>
            <person name="Bruskiewich R."/>
            <person name="Bureau T."/>
            <person name="Miyao A."/>
            <person name="Hirochika H."/>
            <person name="Nishikawa T."/>
            <person name="Kadowaki K."/>
            <person name="Sugiura M."/>
            <person name="Burr B."/>
            <person name="Sasaki T."/>
        </authorList>
    </citation>
    <scope>NUCLEOTIDE SEQUENCE [LARGE SCALE GENOMIC DNA]</scope>
    <source>
        <strain evidence="3">cv. Nipponbare</strain>
    </source>
</reference>
<proteinExistence type="predicted"/>
<dbReference type="AlphaFoldDB" id="A0A0P0VEF9"/>
<dbReference type="STRING" id="39947.A0A0P0VEF9"/>
<feature type="compositionally biased region" description="Polar residues" evidence="1">
    <location>
        <begin position="263"/>
        <end position="276"/>
    </location>
</feature>
<feature type="region of interest" description="Disordered" evidence="1">
    <location>
        <begin position="1"/>
        <end position="114"/>
    </location>
</feature>
<keyword evidence="3" id="KW-1185">Reference proteome</keyword>
<sequence>RSIHPSVRPSVSLSIHPSPSKPRPPPLEFKKNPHTIKTPPHPTQHASAPVSISNPRKASLRPAPPPPNPSSKIPPPSRARRRGLPDGPRGAACGLGSRRIGRVVPAAAADDDHEGGELGRAVAAEASCGSRAAVGLGDMRVGISDSSDRAKSCLHPCDKKDTPQVTAEVATRSEDGEPSLLETGSFLQPEAACLTLGRSSDAAEVNNLCDKENIRTDLQPKPDVRHVENRMNGAPLGLDLNIVDSSNAAELNPFFPYKKLGQTKVSDPSECGSTTGAVGESESHRKWREMKQNGFLSSSQGTAVGPRPRGRPIKRKRDDESKRNTFAQKEQTNKFMKVAAPSGLLSGLNPGIINHVRNSKQVYSIIKAMVHSENLEKENQAVHASQTGERGREFSEKAQDQRYGGNMMNCHFLMKGSNMPFHQGLPTASQFLPEDGDDLKLQLSSAVTMASDRTCSTSADDFASNHDYMTVLSVKAANVASQWLELLQQDIRGRLAALKRSKKRVRNALQTELPYLISTEFSYNQENEPSVVHSSDGGSTGKTVPEAHVARWRSLFLQMDRTLQEEGMHLENRLKEVQEMQMNCEKGLRYMACEAPLVGPMAELWKLKNSETPESEWAVQAAAASIYSTCNLVMRTENVSCF</sequence>
<feature type="non-terminal residue" evidence="2">
    <location>
        <position position="642"/>
    </location>
</feature>
<protein>
    <submittedName>
        <fullName evidence="2">Os02g0132200 protein</fullName>
    </submittedName>
</protein>
<evidence type="ECO:0000313" key="2">
    <source>
        <dbReference type="EMBL" id="BAS76829.1"/>
    </source>
</evidence>
<dbReference type="eggNOG" id="ENOG502QQQB">
    <property type="taxonomic scope" value="Eukaryota"/>
</dbReference>
<organism evidence="2 3">
    <name type="scientific">Oryza sativa subsp. japonica</name>
    <name type="common">Rice</name>
    <dbReference type="NCBI Taxonomy" id="39947"/>
    <lineage>
        <taxon>Eukaryota</taxon>
        <taxon>Viridiplantae</taxon>
        <taxon>Streptophyta</taxon>
        <taxon>Embryophyta</taxon>
        <taxon>Tracheophyta</taxon>
        <taxon>Spermatophyta</taxon>
        <taxon>Magnoliopsida</taxon>
        <taxon>Liliopsida</taxon>
        <taxon>Poales</taxon>
        <taxon>Poaceae</taxon>
        <taxon>BOP clade</taxon>
        <taxon>Oryzoideae</taxon>
        <taxon>Oryzeae</taxon>
        <taxon>Oryzinae</taxon>
        <taxon>Oryza</taxon>
        <taxon>Oryza sativa</taxon>
    </lineage>
</organism>
<name>A0A0P0VEF9_ORYSJ</name>
<reference evidence="2 3" key="3">
    <citation type="journal article" date="2013" name="Rice">
        <title>Improvement of the Oryza sativa Nipponbare reference genome using next generation sequence and optical map data.</title>
        <authorList>
            <person name="Kawahara Y."/>
            <person name="de la Bastide M."/>
            <person name="Hamilton J.P."/>
            <person name="Kanamori H."/>
            <person name="McCombie W.R."/>
            <person name="Ouyang S."/>
            <person name="Schwartz D.C."/>
            <person name="Tanaka T."/>
            <person name="Wu J."/>
            <person name="Zhou S."/>
            <person name="Childs K.L."/>
            <person name="Davidson R.M."/>
            <person name="Lin H."/>
            <person name="Quesada-Ocampo L."/>
            <person name="Vaillancourt B."/>
            <person name="Sakai H."/>
            <person name="Lee S.S."/>
            <person name="Kim J."/>
            <person name="Numa H."/>
            <person name="Itoh T."/>
            <person name="Buell C.R."/>
            <person name="Matsumoto T."/>
        </authorList>
    </citation>
    <scope>NUCLEOTIDE SEQUENCE [LARGE SCALE GENOMIC DNA]</scope>
    <source>
        <strain evidence="3">cv. Nipponbare</strain>
    </source>
</reference>